<dbReference type="InterPro" id="IPR000792">
    <property type="entry name" value="Tscrpt_reg_LuxR_C"/>
</dbReference>
<evidence type="ECO:0000313" key="5">
    <source>
        <dbReference type="Proteomes" id="UP001500630"/>
    </source>
</evidence>
<dbReference type="PROSITE" id="PS50043">
    <property type="entry name" value="HTH_LUXR_2"/>
    <property type="match status" value="1"/>
</dbReference>
<dbReference type="EMBL" id="BAABDQ010000015">
    <property type="protein sequence ID" value="GAA3573363.1"/>
    <property type="molecule type" value="Genomic_DNA"/>
</dbReference>
<dbReference type="InterPro" id="IPR011990">
    <property type="entry name" value="TPR-like_helical_dom_sf"/>
</dbReference>
<evidence type="ECO:0000256" key="1">
    <source>
        <dbReference type="ARBA" id="ARBA00022741"/>
    </source>
</evidence>
<feature type="domain" description="HTH luxR-type" evidence="3">
    <location>
        <begin position="836"/>
        <end position="899"/>
    </location>
</feature>
<evidence type="ECO:0000313" key="4">
    <source>
        <dbReference type="EMBL" id="GAA3573363.1"/>
    </source>
</evidence>
<reference evidence="5" key="1">
    <citation type="journal article" date="2019" name="Int. J. Syst. Evol. Microbiol.">
        <title>The Global Catalogue of Microorganisms (GCM) 10K type strain sequencing project: providing services to taxonomists for standard genome sequencing and annotation.</title>
        <authorList>
            <consortium name="The Broad Institute Genomics Platform"/>
            <consortium name="The Broad Institute Genome Sequencing Center for Infectious Disease"/>
            <person name="Wu L."/>
            <person name="Ma J."/>
        </authorList>
    </citation>
    <scope>NUCLEOTIDE SEQUENCE [LARGE SCALE GENOMIC DNA]</scope>
    <source>
        <strain evidence="5">JCM 17326</strain>
    </source>
</reference>
<evidence type="ECO:0000256" key="2">
    <source>
        <dbReference type="ARBA" id="ARBA00022840"/>
    </source>
</evidence>
<dbReference type="SMART" id="SM00421">
    <property type="entry name" value="HTH_LUXR"/>
    <property type="match status" value="1"/>
</dbReference>
<dbReference type="PANTHER" id="PTHR16305:SF35">
    <property type="entry name" value="TRANSCRIPTIONAL ACTIVATOR DOMAIN"/>
    <property type="match status" value="1"/>
</dbReference>
<dbReference type="InterPro" id="IPR016032">
    <property type="entry name" value="Sig_transdc_resp-reg_C-effctor"/>
</dbReference>
<dbReference type="InterPro" id="IPR027417">
    <property type="entry name" value="P-loop_NTPase"/>
</dbReference>
<keyword evidence="1" id="KW-0547">Nucleotide-binding</keyword>
<dbReference type="Pfam" id="PF13191">
    <property type="entry name" value="AAA_16"/>
    <property type="match status" value="1"/>
</dbReference>
<dbReference type="PRINTS" id="PR00038">
    <property type="entry name" value="HTHLUXR"/>
</dbReference>
<dbReference type="RefSeq" id="WP_345567354.1">
    <property type="nucleotide sequence ID" value="NZ_BAABDQ010000015.1"/>
</dbReference>
<proteinExistence type="predicted"/>
<gene>
    <name evidence="4" type="ORF">GCM10022419_062900</name>
</gene>
<dbReference type="InterPro" id="IPR041664">
    <property type="entry name" value="AAA_16"/>
</dbReference>
<sequence>MLRGRESDQRVIDALLDGARQGRSGVLVIRGEPGIGKTSLLAYAEERAHDMRVLRGIGVETEADIPYASLHLLLHRGLDRLDALPAPQAAALAGALGLAPTSGEERFQIGVAALSLLAELAEDGPLLCLIDDAHWLDQASARALRFAAHRLFAEGIVLLFGARDGFDPAGLSEHRLAGLDEESAARLLADTAPALTGPMRARIIDESAGNPLALLELPRTAGLRAYERDPLPLPERLQSVYAARIGELPQDAQRALLVAALVDGGELDLITATCAELGVEPAALGAAERSGLVRVAGTQVSFVHPLMRAAAFQHGTYDLRLGAHAILASLLPDRPNRRAWHLAAAATGPDEVAARALEEASERAKERGAFSSAAAALERAAALTADPELKGRRLISAAVTTLETDQPERAKQLIEAGAGLVPDAPTRATLPRLRAQIAFAQGAPHLAHDLLISGADEVAGEDRAAAGLMLVEAARNATLTSDIGKLVQATTRLRSLGLRPEDDLDLAARSAAATALLWTEGPAHAVPIMRTLVTDGSRQTGGVHASRRVNAVYFAHHTGDFQAARDMALAAADECRATGELRRLVRVHLGLAAAELHLGRFSEAAATATEGLLLIGEADKPNRAGCMEGMLAWIAAVQGDAGRCAELAASSLGRFEDNHIATGLAWSQWALALLDLVAGRFDDALGRLDAAMNGPVRHQIQSILFAPDQIEAAARLGLPADEPLRRFGDWADACGHDWAGAVLHRCRALLEPDAERAHQHFHTAVRLHAHGGGPWEAARTRLAFGERLRRDRHRTAARTHLRAALDAFERVGARPWAERARTELRAAGEAGPASAATDRLTALSPQEFQIVRLAAAGLTNRQIGTRLFLSPKTVSYHLYRAFPKLNVTSRAQLGGLDLA</sequence>
<dbReference type="SUPFAM" id="SSF46894">
    <property type="entry name" value="C-terminal effector domain of the bipartite response regulators"/>
    <property type="match status" value="1"/>
</dbReference>
<keyword evidence="2" id="KW-0067">ATP-binding</keyword>
<dbReference type="SUPFAM" id="SSF52540">
    <property type="entry name" value="P-loop containing nucleoside triphosphate hydrolases"/>
    <property type="match status" value="1"/>
</dbReference>
<keyword evidence="5" id="KW-1185">Reference proteome</keyword>
<evidence type="ECO:0000259" key="3">
    <source>
        <dbReference type="PROSITE" id="PS50043"/>
    </source>
</evidence>
<protein>
    <submittedName>
        <fullName evidence="4">LuxR family transcriptional regulator</fullName>
    </submittedName>
</protein>
<comment type="caution">
    <text evidence="4">The sequence shown here is derived from an EMBL/GenBank/DDBJ whole genome shotgun (WGS) entry which is preliminary data.</text>
</comment>
<dbReference type="PANTHER" id="PTHR16305">
    <property type="entry name" value="TESTICULAR SOLUBLE ADENYLYL CYCLASE"/>
    <property type="match status" value="1"/>
</dbReference>
<organism evidence="4 5">
    <name type="scientific">Nonomuraea rosea</name>
    <dbReference type="NCBI Taxonomy" id="638574"/>
    <lineage>
        <taxon>Bacteria</taxon>
        <taxon>Bacillati</taxon>
        <taxon>Actinomycetota</taxon>
        <taxon>Actinomycetes</taxon>
        <taxon>Streptosporangiales</taxon>
        <taxon>Streptosporangiaceae</taxon>
        <taxon>Nonomuraea</taxon>
    </lineage>
</organism>
<dbReference type="Proteomes" id="UP001500630">
    <property type="component" value="Unassembled WGS sequence"/>
</dbReference>
<dbReference type="InterPro" id="IPR036388">
    <property type="entry name" value="WH-like_DNA-bd_sf"/>
</dbReference>
<name>A0ABP6XVU6_9ACTN</name>
<dbReference type="Pfam" id="PF00196">
    <property type="entry name" value="GerE"/>
    <property type="match status" value="1"/>
</dbReference>
<dbReference type="CDD" id="cd06170">
    <property type="entry name" value="LuxR_C_like"/>
    <property type="match status" value="1"/>
</dbReference>
<dbReference type="Gene3D" id="1.25.40.10">
    <property type="entry name" value="Tetratricopeptide repeat domain"/>
    <property type="match status" value="1"/>
</dbReference>
<dbReference type="Gene3D" id="1.10.10.10">
    <property type="entry name" value="Winged helix-like DNA-binding domain superfamily/Winged helix DNA-binding domain"/>
    <property type="match status" value="1"/>
</dbReference>
<accession>A0ABP6XVU6</accession>
<dbReference type="PROSITE" id="PS00622">
    <property type="entry name" value="HTH_LUXR_1"/>
    <property type="match status" value="1"/>
</dbReference>